<proteinExistence type="predicted"/>
<comment type="caution">
    <text evidence="1">The sequence shown here is derived from an EMBL/GenBank/DDBJ whole genome shotgun (WGS) entry which is preliminary data.</text>
</comment>
<dbReference type="AlphaFoldDB" id="A0A5M8QVP9"/>
<dbReference type="Proteomes" id="UP000323994">
    <property type="component" value="Unassembled WGS sequence"/>
</dbReference>
<evidence type="ECO:0000313" key="1">
    <source>
        <dbReference type="EMBL" id="KAA6439401.1"/>
    </source>
</evidence>
<organism evidence="1 2">
    <name type="scientific">Dyadobacter flavalbus</name>
    <dbReference type="NCBI Taxonomy" id="2579942"/>
    <lineage>
        <taxon>Bacteria</taxon>
        <taxon>Pseudomonadati</taxon>
        <taxon>Bacteroidota</taxon>
        <taxon>Cytophagia</taxon>
        <taxon>Cytophagales</taxon>
        <taxon>Spirosomataceae</taxon>
        <taxon>Dyadobacter</taxon>
    </lineage>
</organism>
<dbReference type="OrthoDB" id="9762853at2"/>
<sequence length="772" mass="86478">MGNDGENTTIGWALSSPVLLLKEGTRTVSITFSQISSESDNTSGLLTADLFEMQFTTAGKWFSSKLNDAPVFDGDKYSFATVLDETAPAVSGFDPAVHGYEINAREWPAVRVRLRKTDASVYQFLRSVRFGRIDIQVSCENAASVLLSNDYGVLDAGKASQAFGFSPVVGSSLYIGLEEIFYKPLLSLQVNIAWKGIPEEGFPIYYEGYTGDTNSLVKNNDDFKVSASIRSCKEWKSIAASENEAGFPVFQQPMKLDVAGYFENKQSSLAGRENEDGLLRLSISSPDKAFGHALFPRVLTKASIQQAQGKDVQIPNEPYTPVMESVRLSYTAAECMHIGDQKAGMQFYHIEPFGIRPVTPGIDMKGSFPALLTDSVRDSGYLYIGLTGMEPPLQISLFFAVLEESTAEKGTVTFSFAEQDSWKDFLPNQILSDTTTGLQQTGIITLQLPETISMHNPAMPAGQYWLRFSVEENAANFDRILEIRPNAILAKREMEAVPVTYNLSKLPPGSVKSFLPAIREIRKTEQPYPSFSGRAAETNQARFMRISEMLRHKNKAVTAWDFEHLVLENFPEIYKVKCIRHSRSGSDRVQPGHVHIIFIPRIMHAERRRLFRPVAGQNLLNSISRFIDSVKSPHVQADVTNAAFVEIKIVAQISFRHQTEAGFYINKLQKELEDFLSPWAFRDDMEVQLGSKLHLSSVISFIETREYINFIDRISWEKNGETVREQEIILDQKSVVVSSGQHDLKSVTAETVPYQNYRGIGQMLVDINFEVQ</sequence>
<gene>
    <name evidence="1" type="ORF">FEM33_14170</name>
</gene>
<dbReference type="RefSeq" id="WP_139012651.1">
    <property type="nucleotide sequence ID" value="NZ_VBSN01000038.1"/>
</dbReference>
<reference evidence="1 2" key="1">
    <citation type="submission" date="2019-05" db="EMBL/GenBank/DDBJ databases">
        <authorList>
            <person name="Qu J.-H."/>
        </authorList>
    </citation>
    <scope>NUCLEOTIDE SEQUENCE [LARGE SCALE GENOMIC DNA]</scope>
    <source>
        <strain evidence="1 2">NS28</strain>
    </source>
</reference>
<name>A0A5M8QVP9_9BACT</name>
<accession>A0A5M8QVP9</accession>
<evidence type="ECO:0000313" key="2">
    <source>
        <dbReference type="Proteomes" id="UP000323994"/>
    </source>
</evidence>
<protein>
    <recommendedName>
        <fullName evidence="3">Baseplate protein J-like domain-containing protein</fullName>
    </recommendedName>
</protein>
<dbReference type="EMBL" id="VBSN01000038">
    <property type="protein sequence ID" value="KAA6439401.1"/>
    <property type="molecule type" value="Genomic_DNA"/>
</dbReference>
<keyword evidence="2" id="KW-1185">Reference proteome</keyword>
<evidence type="ECO:0008006" key="3">
    <source>
        <dbReference type="Google" id="ProtNLM"/>
    </source>
</evidence>